<evidence type="ECO:0000313" key="9">
    <source>
        <dbReference type="EMBL" id="WOF12192.1"/>
    </source>
</evidence>
<dbReference type="Proteomes" id="UP001302374">
    <property type="component" value="Chromosome"/>
</dbReference>
<evidence type="ECO:0000256" key="5">
    <source>
        <dbReference type="ARBA" id="ARBA00023237"/>
    </source>
</evidence>
<dbReference type="EMBL" id="JAATLI010000014">
    <property type="protein sequence ID" value="NJC19915.1"/>
    <property type="molecule type" value="Genomic_DNA"/>
</dbReference>
<evidence type="ECO:0000313" key="11">
    <source>
        <dbReference type="Proteomes" id="UP001302374"/>
    </source>
</evidence>
<dbReference type="InterPro" id="IPR033985">
    <property type="entry name" value="SusD-like_N"/>
</dbReference>
<accession>A0A7X5YEZ5</accession>
<evidence type="ECO:0000256" key="4">
    <source>
        <dbReference type="ARBA" id="ARBA00023136"/>
    </source>
</evidence>
<name>A0A7X5YEZ5_9BACT</name>
<dbReference type="GeneID" id="86891207"/>
<reference evidence="8 10" key="2">
    <citation type="submission" date="2020-03" db="EMBL/GenBank/DDBJ databases">
        <title>Genomic Encyclopedia of Type Strains, Phase IV (KMG-IV): sequencing the most valuable type-strain genomes for metagenomic binning, comparative biology and taxonomic classification.</title>
        <authorList>
            <person name="Goeker M."/>
        </authorList>
    </citation>
    <scope>NUCLEOTIDE SEQUENCE [LARGE SCALE GENOMIC DNA]</scope>
    <source>
        <strain evidence="8 10">DSM 105722</strain>
    </source>
</reference>
<dbReference type="Pfam" id="PF07980">
    <property type="entry name" value="SusD_RagB"/>
    <property type="match status" value="1"/>
</dbReference>
<keyword evidence="11" id="KW-1185">Reference proteome</keyword>
<dbReference type="InterPro" id="IPR012944">
    <property type="entry name" value="SusD_RagB_dom"/>
</dbReference>
<dbReference type="Gene3D" id="1.25.40.390">
    <property type="match status" value="2"/>
</dbReference>
<dbReference type="PROSITE" id="PS51257">
    <property type="entry name" value="PROKAR_LIPOPROTEIN"/>
    <property type="match status" value="1"/>
</dbReference>
<dbReference type="AlphaFoldDB" id="A0A7X5YEZ5"/>
<evidence type="ECO:0000256" key="2">
    <source>
        <dbReference type="ARBA" id="ARBA00006275"/>
    </source>
</evidence>
<evidence type="ECO:0000256" key="3">
    <source>
        <dbReference type="ARBA" id="ARBA00022729"/>
    </source>
</evidence>
<dbReference type="EMBL" id="CP043839">
    <property type="protein sequence ID" value="WOF12192.1"/>
    <property type="molecule type" value="Genomic_DNA"/>
</dbReference>
<sequence length="486" mass="56090">MKNFFYLFLIFMVLSSCGDFLEERSEGKAYVTSCADLEELLVGEGYWNWENQQNVLDMKNLPFLHLMDDDTEMCLLGNAHSYYEKLQAIYSWERLPFNEKGNPFPDEAWKHFYHTISVANVVLDKLPEFSNESLELRERIEGEALFIRAWNYYYLINLYAKPYSKTTASMDPGVPVKLDPMIEDVFFSRQSVDSVYSLIVSDLEKAVVLLDGGLEETIYQASEAAVHALLGRIYLYMGEYELALVHLEDPVFTSYALVDLSSASLSSSSMEMEVIHTQMVDGGLVSKLSVDFQVSEELYYDMYDPEDQRGKFFFSSTYYGNRICGKSVPSVGALRVAELFLNRAEAYAMLEGQEEKAVENLRALRSKRYVEGTSLEIVDSFKGLTGKELVDFIRQERRRELCFEGHRWFDLRRYAVSPKYPESKMIRHNIYGEGASASEQVLLGYYILDTYDKDNGWVLPIPDYAIEFNDGALENNEREDRTFFEL</sequence>
<feature type="domain" description="RagB/SusD" evidence="6">
    <location>
        <begin position="333"/>
        <end position="474"/>
    </location>
</feature>
<keyword evidence="5" id="KW-0998">Cell outer membrane</keyword>
<dbReference type="SUPFAM" id="SSF48452">
    <property type="entry name" value="TPR-like"/>
    <property type="match status" value="1"/>
</dbReference>
<dbReference type="CDD" id="cd08977">
    <property type="entry name" value="SusD"/>
    <property type="match status" value="1"/>
</dbReference>
<evidence type="ECO:0000259" key="6">
    <source>
        <dbReference type="Pfam" id="PF07980"/>
    </source>
</evidence>
<keyword evidence="4" id="KW-0472">Membrane</keyword>
<comment type="similarity">
    <text evidence="2">Belongs to the SusD family.</text>
</comment>
<evidence type="ECO:0000313" key="8">
    <source>
        <dbReference type="EMBL" id="NJC19915.1"/>
    </source>
</evidence>
<protein>
    <submittedName>
        <fullName evidence="9">RagB/SusD family nutrient uptake outer membrane protein</fullName>
    </submittedName>
    <submittedName>
        <fullName evidence="8">Tetratricopeptide (TPR) repeat protein</fullName>
    </submittedName>
</protein>
<feature type="domain" description="SusD-like N-terminal" evidence="7">
    <location>
        <begin position="19"/>
        <end position="235"/>
    </location>
</feature>
<keyword evidence="3" id="KW-0732">Signal</keyword>
<gene>
    <name evidence="9" type="ORF">F1644_07895</name>
    <name evidence="8" type="ORF">GGR15_003558</name>
</gene>
<dbReference type="RefSeq" id="WP_118305667.1">
    <property type="nucleotide sequence ID" value="NZ_BMPA01000013.1"/>
</dbReference>
<dbReference type="InterPro" id="IPR011990">
    <property type="entry name" value="TPR-like_helical_dom_sf"/>
</dbReference>
<dbReference type="Pfam" id="PF14322">
    <property type="entry name" value="SusD-like_3"/>
    <property type="match status" value="1"/>
</dbReference>
<dbReference type="GO" id="GO:0009279">
    <property type="term" value="C:cell outer membrane"/>
    <property type="evidence" value="ECO:0007669"/>
    <property type="project" value="UniProtKB-SubCell"/>
</dbReference>
<organism evidence="8 10">
    <name type="scientific">Butyricimonas paravirosa</name>
    <dbReference type="NCBI Taxonomy" id="1472417"/>
    <lineage>
        <taxon>Bacteria</taxon>
        <taxon>Pseudomonadati</taxon>
        <taxon>Bacteroidota</taxon>
        <taxon>Bacteroidia</taxon>
        <taxon>Bacteroidales</taxon>
        <taxon>Odoribacteraceae</taxon>
        <taxon>Butyricimonas</taxon>
    </lineage>
</organism>
<proteinExistence type="inferred from homology"/>
<comment type="subcellular location">
    <subcellularLocation>
        <location evidence="1">Cell outer membrane</location>
    </subcellularLocation>
</comment>
<evidence type="ECO:0000256" key="1">
    <source>
        <dbReference type="ARBA" id="ARBA00004442"/>
    </source>
</evidence>
<dbReference type="Proteomes" id="UP000576368">
    <property type="component" value="Unassembled WGS sequence"/>
</dbReference>
<evidence type="ECO:0000313" key="10">
    <source>
        <dbReference type="Proteomes" id="UP000576368"/>
    </source>
</evidence>
<evidence type="ECO:0000259" key="7">
    <source>
        <dbReference type="Pfam" id="PF14322"/>
    </source>
</evidence>
<reference evidence="9 11" key="1">
    <citation type="submission" date="2019-09" db="EMBL/GenBank/DDBJ databases">
        <title>Butyricimonas paravirosa DSM 105722 (=214-4 = JCM 18677 = CCUG 65563).</title>
        <authorList>
            <person name="Le Roy T."/>
            <person name="Cani P.D."/>
        </authorList>
    </citation>
    <scope>NUCLEOTIDE SEQUENCE [LARGE SCALE GENOMIC DNA]</scope>
    <source>
        <strain evidence="9 11">DSM 105722</strain>
    </source>
</reference>